<evidence type="ECO:0000313" key="1">
    <source>
        <dbReference type="EMBL" id="KAK4230045.1"/>
    </source>
</evidence>
<organism evidence="1 2">
    <name type="scientific">Podospora fimiseda</name>
    <dbReference type="NCBI Taxonomy" id="252190"/>
    <lineage>
        <taxon>Eukaryota</taxon>
        <taxon>Fungi</taxon>
        <taxon>Dikarya</taxon>
        <taxon>Ascomycota</taxon>
        <taxon>Pezizomycotina</taxon>
        <taxon>Sordariomycetes</taxon>
        <taxon>Sordariomycetidae</taxon>
        <taxon>Sordariales</taxon>
        <taxon>Podosporaceae</taxon>
        <taxon>Podospora</taxon>
    </lineage>
</organism>
<name>A0AAN7H5Y7_9PEZI</name>
<reference evidence="1" key="1">
    <citation type="journal article" date="2023" name="Mol. Phylogenet. Evol.">
        <title>Genome-scale phylogeny and comparative genomics of the fungal order Sordariales.</title>
        <authorList>
            <person name="Hensen N."/>
            <person name="Bonometti L."/>
            <person name="Westerberg I."/>
            <person name="Brannstrom I.O."/>
            <person name="Guillou S."/>
            <person name="Cros-Aarteil S."/>
            <person name="Calhoun S."/>
            <person name="Haridas S."/>
            <person name="Kuo A."/>
            <person name="Mondo S."/>
            <person name="Pangilinan J."/>
            <person name="Riley R."/>
            <person name="LaButti K."/>
            <person name="Andreopoulos B."/>
            <person name="Lipzen A."/>
            <person name="Chen C."/>
            <person name="Yan M."/>
            <person name="Daum C."/>
            <person name="Ng V."/>
            <person name="Clum A."/>
            <person name="Steindorff A."/>
            <person name="Ohm R.A."/>
            <person name="Martin F."/>
            <person name="Silar P."/>
            <person name="Natvig D.O."/>
            <person name="Lalanne C."/>
            <person name="Gautier V."/>
            <person name="Ament-Velasquez S.L."/>
            <person name="Kruys A."/>
            <person name="Hutchinson M.I."/>
            <person name="Powell A.J."/>
            <person name="Barry K."/>
            <person name="Miller A.N."/>
            <person name="Grigoriev I.V."/>
            <person name="Debuchy R."/>
            <person name="Gladieux P."/>
            <person name="Hiltunen Thoren M."/>
            <person name="Johannesson H."/>
        </authorList>
    </citation>
    <scope>NUCLEOTIDE SEQUENCE</scope>
    <source>
        <strain evidence="1">CBS 990.96</strain>
    </source>
</reference>
<dbReference type="EMBL" id="MU865302">
    <property type="protein sequence ID" value="KAK4230045.1"/>
    <property type="molecule type" value="Genomic_DNA"/>
</dbReference>
<accession>A0AAN7H5Y7</accession>
<protein>
    <submittedName>
        <fullName evidence="1">Uncharacterized protein</fullName>
    </submittedName>
</protein>
<keyword evidence="2" id="KW-1185">Reference proteome</keyword>
<comment type="caution">
    <text evidence="1">The sequence shown here is derived from an EMBL/GenBank/DDBJ whole genome shotgun (WGS) entry which is preliminary data.</text>
</comment>
<dbReference type="Proteomes" id="UP001301958">
    <property type="component" value="Unassembled WGS sequence"/>
</dbReference>
<evidence type="ECO:0000313" key="2">
    <source>
        <dbReference type="Proteomes" id="UP001301958"/>
    </source>
</evidence>
<sequence>MPPLVPDIGCLCVTEYLMSLVLGLVYNSVSLGIFLLRLCVIELHFVSLDFLFFDAMANRLEFI</sequence>
<reference evidence="1" key="2">
    <citation type="submission" date="2023-05" db="EMBL/GenBank/DDBJ databases">
        <authorList>
            <consortium name="Lawrence Berkeley National Laboratory"/>
            <person name="Steindorff A."/>
            <person name="Hensen N."/>
            <person name="Bonometti L."/>
            <person name="Westerberg I."/>
            <person name="Brannstrom I.O."/>
            <person name="Guillou S."/>
            <person name="Cros-Aarteil S."/>
            <person name="Calhoun S."/>
            <person name="Haridas S."/>
            <person name="Kuo A."/>
            <person name="Mondo S."/>
            <person name="Pangilinan J."/>
            <person name="Riley R."/>
            <person name="Labutti K."/>
            <person name="Andreopoulos B."/>
            <person name="Lipzen A."/>
            <person name="Chen C."/>
            <person name="Yanf M."/>
            <person name="Daum C."/>
            <person name="Ng V."/>
            <person name="Clum A."/>
            <person name="Ohm R."/>
            <person name="Martin F."/>
            <person name="Silar P."/>
            <person name="Natvig D."/>
            <person name="Lalanne C."/>
            <person name="Gautier V."/>
            <person name="Ament-Velasquez S.L."/>
            <person name="Kruys A."/>
            <person name="Hutchinson M.I."/>
            <person name="Powell A.J."/>
            <person name="Barry K."/>
            <person name="Miller A.N."/>
            <person name="Grigoriev I.V."/>
            <person name="Debuchy R."/>
            <person name="Gladieux P."/>
            <person name="Thoren M.H."/>
            <person name="Johannesson H."/>
        </authorList>
    </citation>
    <scope>NUCLEOTIDE SEQUENCE</scope>
    <source>
        <strain evidence="1">CBS 990.96</strain>
    </source>
</reference>
<proteinExistence type="predicted"/>
<dbReference type="AlphaFoldDB" id="A0AAN7H5Y7"/>
<gene>
    <name evidence="1" type="ORF">QBC38DRAFT_470420</name>
</gene>